<gene>
    <name evidence="1" type="ORF">EC844_12318</name>
</gene>
<dbReference type="PROSITE" id="PS51257">
    <property type="entry name" value="PROKAR_LIPOPROTEIN"/>
    <property type="match status" value="1"/>
</dbReference>
<protein>
    <recommendedName>
        <fullName evidence="3">Lipoprotein</fullName>
    </recommendedName>
</protein>
<accession>A0A4R1XG50</accession>
<dbReference type="EMBL" id="SLVJ01000023">
    <property type="protein sequence ID" value="TCM62774.1"/>
    <property type="molecule type" value="Genomic_DNA"/>
</dbReference>
<reference evidence="1 2" key="1">
    <citation type="submission" date="2019-03" db="EMBL/GenBank/DDBJ databases">
        <title>Genomic analyses of the natural microbiome of Caenorhabditis elegans.</title>
        <authorList>
            <person name="Samuel B."/>
        </authorList>
    </citation>
    <scope>NUCLEOTIDE SEQUENCE [LARGE SCALE GENOMIC DNA]</scope>
    <source>
        <strain evidence="1 2">JUb89</strain>
    </source>
</reference>
<evidence type="ECO:0000313" key="1">
    <source>
        <dbReference type="EMBL" id="TCM62774.1"/>
    </source>
</evidence>
<proteinExistence type="predicted"/>
<comment type="caution">
    <text evidence="1">The sequence shown here is derived from an EMBL/GenBank/DDBJ whole genome shotgun (WGS) entry which is preliminary data.</text>
</comment>
<evidence type="ECO:0000313" key="2">
    <source>
        <dbReference type="Proteomes" id="UP000294963"/>
    </source>
</evidence>
<dbReference type="Proteomes" id="UP000294963">
    <property type="component" value="Unassembled WGS sequence"/>
</dbReference>
<dbReference type="AlphaFoldDB" id="A0A4R1XG50"/>
<organism evidence="1 2">
    <name type="scientific">Acinetobacter calcoaceticus</name>
    <dbReference type="NCBI Taxonomy" id="471"/>
    <lineage>
        <taxon>Bacteria</taxon>
        <taxon>Pseudomonadati</taxon>
        <taxon>Pseudomonadota</taxon>
        <taxon>Gammaproteobacteria</taxon>
        <taxon>Moraxellales</taxon>
        <taxon>Moraxellaceae</taxon>
        <taxon>Acinetobacter</taxon>
        <taxon>Acinetobacter calcoaceticus/baumannii complex</taxon>
    </lineage>
</organism>
<evidence type="ECO:0008006" key="3">
    <source>
        <dbReference type="Google" id="ProtNLM"/>
    </source>
</evidence>
<sequence>MSKIILILLTVSLSACQIHYFSEPSLPSEAALVANAYQNGLSTELDIDYRHAFNNVRRAYHHCVAFTTNDNLVYTDNRLEEFIELGTIFTRNQDGRYLSKVTLEGIAPNRTRLTLFLPDNYKYPQRRLDLDRQWALGLNQECNKN</sequence>
<name>A0A4R1XG50_ACICA</name>
<keyword evidence="2" id="KW-1185">Reference proteome</keyword>